<proteinExistence type="predicted"/>
<keyword evidence="4" id="KW-1185">Reference proteome</keyword>
<dbReference type="Proteomes" id="UP000590511">
    <property type="component" value="Unassembled WGS sequence"/>
</dbReference>
<evidence type="ECO:0000313" key="1">
    <source>
        <dbReference type="EMBL" id="GIE39654.1"/>
    </source>
</evidence>
<dbReference type="RefSeq" id="WP_188124790.1">
    <property type="nucleotide sequence ID" value="NZ_BOMP01000034.1"/>
</dbReference>
<reference evidence="1 4" key="2">
    <citation type="submission" date="2021-01" db="EMBL/GenBank/DDBJ databases">
        <title>Whole genome shotgun sequence of Actinoplanes lobatus NBRC 12513.</title>
        <authorList>
            <person name="Komaki H."/>
            <person name="Tamura T."/>
        </authorList>
    </citation>
    <scope>NUCLEOTIDE SEQUENCE [LARGE SCALE GENOMIC DNA]</scope>
    <source>
        <strain evidence="1 4">NBRC 12513</strain>
    </source>
</reference>
<evidence type="ECO:0000313" key="4">
    <source>
        <dbReference type="Proteomes" id="UP000631312"/>
    </source>
</evidence>
<name>A0A7W7MJV2_9ACTN</name>
<organism evidence="2 3">
    <name type="scientific">Actinoplanes lobatus</name>
    <dbReference type="NCBI Taxonomy" id="113568"/>
    <lineage>
        <taxon>Bacteria</taxon>
        <taxon>Bacillati</taxon>
        <taxon>Actinomycetota</taxon>
        <taxon>Actinomycetes</taxon>
        <taxon>Micromonosporales</taxon>
        <taxon>Micromonosporaceae</taxon>
        <taxon>Actinoplanes</taxon>
    </lineage>
</organism>
<gene>
    <name evidence="1" type="ORF">Alo02nite_25520</name>
    <name evidence="2" type="ORF">BJ964_007208</name>
</gene>
<dbReference type="AlphaFoldDB" id="A0A7W7MJV2"/>
<evidence type="ECO:0000313" key="3">
    <source>
        <dbReference type="Proteomes" id="UP000590511"/>
    </source>
</evidence>
<protein>
    <recommendedName>
        <fullName evidence="5">LIM zinc-binding domain-containing protein</fullName>
    </recommendedName>
</protein>
<dbReference type="Proteomes" id="UP000631312">
    <property type="component" value="Unassembled WGS sequence"/>
</dbReference>
<accession>A0A7W7MJV2</accession>
<evidence type="ECO:0008006" key="5">
    <source>
        <dbReference type="Google" id="ProtNLM"/>
    </source>
</evidence>
<comment type="caution">
    <text evidence="2">The sequence shown here is derived from an EMBL/GenBank/DDBJ whole genome shotgun (WGS) entry which is preliminary data.</text>
</comment>
<dbReference type="EMBL" id="BOMP01000034">
    <property type="protein sequence ID" value="GIE39654.1"/>
    <property type="molecule type" value="Genomic_DNA"/>
</dbReference>
<evidence type="ECO:0000313" key="2">
    <source>
        <dbReference type="EMBL" id="MBB4753047.1"/>
    </source>
</evidence>
<dbReference type="EMBL" id="JACHNC010000001">
    <property type="protein sequence ID" value="MBB4753047.1"/>
    <property type="molecule type" value="Genomic_DNA"/>
</dbReference>
<sequence>MDPNRICAAKDCGQEATKAITPQSGPAIPLCVTHSGQQVRCQGCQRCIEVVGVQVRPHQRYTYSGHKVCTDCQRSSTLSCRACLTPVGKPGADGLFPATATWRGGTGLAVGYRCAYCDSADIPTLEEAKPLIDEAVLWFGTWLGGLNFTWPDLTGRIIYDVVTDDVLATRGNDSGNVQGLTLTKQVGKQPKQYEVLVIVGVRRITFMEVLLHELAHVWTNDKDYNDSPYVEGFCNLVAYKYLEDLNRNGQTPEIRAEAGERIVLLKTDASPIYGGNFNAFRQMAENSPNIVGRYLETVKPKK</sequence>
<reference evidence="2 3" key="1">
    <citation type="submission" date="2020-08" db="EMBL/GenBank/DDBJ databases">
        <title>Sequencing the genomes of 1000 actinobacteria strains.</title>
        <authorList>
            <person name="Klenk H.-P."/>
        </authorList>
    </citation>
    <scope>NUCLEOTIDE SEQUENCE [LARGE SCALE GENOMIC DNA]</scope>
    <source>
        <strain evidence="2 3">DSM 43150</strain>
    </source>
</reference>